<keyword evidence="2" id="KW-1185">Reference proteome</keyword>
<dbReference type="RefSeq" id="WP_235032692.1">
    <property type="nucleotide sequence ID" value="NZ_FNVU01000032.1"/>
</dbReference>
<dbReference type="AlphaFoldDB" id="A0A1H6EBU4"/>
<gene>
    <name evidence="1" type="ORF">SAMN05216223_13272</name>
</gene>
<dbReference type="Proteomes" id="UP000236754">
    <property type="component" value="Unassembled WGS sequence"/>
</dbReference>
<protein>
    <recommendedName>
        <fullName evidence="3">Secreted protein</fullName>
    </recommendedName>
</protein>
<evidence type="ECO:0000313" key="2">
    <source>
        <dbReference type="Proteomes" id="UP000236754"/>
    </source>
</evidence>
<evidence type="ECO:0008006" key="3">
    <source>
        <dbReference type="Google" id="ProtNLM"/>
    </source>
</evidence>
<name>A0A1H6EBU4_9ACTN</name>
<proteinExistence type="predicted"/>
<sequence length="169" mass="18782">MISSEQRPLLFLDVDGPLIPFGATREQYPQGYPTFVPQGPGANPLLARVDPALGPRLLALPCDLVWATTWESEANDSLTPLLGLPRLPVVTWPEPSDGPEPAGLHWKTRTLVDWSAGRPFAWLDDEITDRDRVWVEARHPARSLLHRVDPRRGITDADLATVEAWLQVG</sequence>
<accession>A0A1H6EBU4</accession>
<organism evidence="1 2">
    <name type="scientific">Actinacidiphila yanglinensis</name>
    <dbReference type="NCBI Taxonomy" id="310779"/>
    <lineage>
        <taxon>Bacteria</taxon>
        <taxon>Bacillati</taxon>
        <taxon>Actinomycetota</taxon>
        <taxon>Actinomycetes</taxon>
        <taxon>Kitasatosporales</taxon>
        <taxon>Streptomycetaceae</taxon>
        <taxon>Actinacidiphila</taxon>
    </lineage>
</organism>
<dbReference type="EMBL" id="FNVU01000032">
    <property type="protein sequence ID" value="SEG95222.1"/>
    <property type="molecule type" value="Genomic_DNA"/>
</dbReference>
<dbReference type="Pfam" id="PF18143">
    <property type="entry name" value="HAD_SAK_2"/>
    <property type="match status" value="1"/>
</dbReference>
<evidence type="ECO:0000313" key="1">
    <source>
        <dbReference type="EMBL" id="SEG95222.1"/>
    </source>
</evidence>
<reference evidence="1 2" key="1">
    <citation type="submission" date="2016-10" db="EMBL/GenBank/DDBJ databases">
        <authorList>
            <person name="de Groot N.N."/>
        </authorList>
    </citation>
    <scope>NUCLEOTIDE SEQUENCE [LARGE SCALE GENOMIC DNA]</scope>
    <source>
        <strain evidence="1 2">CGMCC 4.2023</strain>
    </source>
</reference>